<feature type="region of interest" description="Disordered" evidence="2">
    <location>
        <begin position="377"/>
        <end position="452"/>
    </location>
</feature>
<name>A0A9P6X8J4_RHIOR</name>
<evidence type="ECO:0000256" key="1">
    <source>
        <dbReference type="SAM" id="Coils"/>
    </source>
</evidence>
<feature type="coiled-coil region" evidence="1">
    <location>
        <begin position="28"/>
        <end position="62"/>
    </location>
</feature>
<sequence>MSEHKVKKPFKKIIKKRSLQPPPIHPHIEQIQTEISLLQAELDELEVNGKELNQEEEMKKQVTKACLERYQTTLTKLTDSAIKDKLRAYHENYIEREIKYKVENQTLALLQFFYIVRLAQHGLFSAIEVDNASDKLFAVTDFCDQLIGASVYAAKDPSYKSRSFKRRFIFDALKKFEMGSEDIVTKNVTFKQLKTLFDDIWNNTIDEQRALEKVKSNDANWLVIPADEAAPGNVTSPASEDSKKPSVPLSQENEPVNQMEQEYANNEDVFVLKQNGYQDYSTDEILSKKSSKASEKDEYDNNDVQAEIKEELGVHTEIGEFDNVEEKHAKEIKEGTVDAEYSEVKETKGNSTTDVEEIMKEEEESFQANEDEFAEIREETDSDKKYIESDISADNWRVRNSDNNSFYGRGRGTAPRGFRRGSRGRYMRGRGGRGVPRGRGRGRGYEPHTGAE</sequence>
<protein>
    <submittedName>
        <fullName evidence="3">Uncharacterized protein</fullName>
    </submittedName>
</protein>
<feature type="compositionally biased region" description="Basic residues" evidence="2">
    <location>
        <begin position="417"/>
        <end position="442"/>
    </location>
</feature>
<evidence type="ECO:0000256" key="2">
    <source>
        <dbReference type="SAM" id="MobiDB-lite"/>
    </source>
</evidence>
<comment type="caution">
    <text evidence="3">The sequence shown here is derived from an EMBL/GenBank/DDBJ whole genome shotgun (WGS) entry which is preliminary data.</text>
</comment>
<organism evidence="3 4">
    <name type="scientific">Rhizopus oryzae</name>
    <name type="common">Mucormycosis agent</name>
    <name type="synonym">Rhizopus arrhizus var. delemar</name>
    <dbReference type="NCBI Taxonomy" id="64495"/>
    <lineage>
        <taxon>Eukaryota</taxon>
        <taxon>Fungi</taxon>
        <taxon>Fungi incertae sedis</taxon>
        <taxon>Mucoromycota</taxon>
        <taxon>Mucoromycotina</taxon>
        <taxon>Mucoromycetes</taxon>
        <taxon>Mucorales</taxon>
        <taxon>Mucorineae</taxon>
        <taxon>Rhizopodaceae</taxon>
        <taxon>Rhizopus</taxon>
    </lineage>
</organism>
<keyword evidence="4" id="KW-1185">Reference proteome</keyword>
<feature type="compositionally biased region" description="Basic and acidic residues" evidence="2">
    <location>
        <begin position="443"/>
        <end position="452"/>
    </location>
</feature>
<dbReference type="Proteomes" id="UP000716291">
    <property type="component" value="Unassembled WGS sequence"/>
</dbReference>
<dbReference type="AlphaFoldDB" id="A0A9P6X8J4"/>
<keyword evidence="1" id="KW-0175">Coiled coil</keyword>
<dbReference type="EMBL" id="JAANQT010000878">
    <property type="protein sequence ID" value="KAG1307815.1"/>
    <property type="molecule type" value="Genomic_DNA"/>
</dbReference>
<evidence type="ECO:0000313" key="3">
    <source>
        <dbReference type="EMBL" id="KAG1307815.1"/>
    </source>
</evidence>
<feature type="region of interest" description="Disordered" evidence="2">
    <location>
        <begin position="227"/>
        <end position="254"/>
    </location>
</feature>
<feature type="compositionally biased region" description="Basic and acidic residues" evidence="2">
    <location>
        <begin position="333"/>
        <end position="348"/>
    </location>
</feature>
<proteinExistence type="predicted"/>
<feature type="region of interest" description="Disordered" evidence="2">
    <location>
        <begin position="333"/>
        <end position="354"/>
    </location>
</feature>
<feature type="compositionally biased region" description="Basic and acidic residues" evidence="2">
    <location>
        <begin position="377"/>
        <end position="388"/>
    </location>
</feature>
<reference evidence="3" key="1">
    <citation type="journal article" date="2020" name="Microb. Genom.">
        <title>Genetic diversity of clinical and environmental Mucorales isolates obtained from an investigation of mucormycosis cases among solid organ transplant recipients.</title>
        <authorList>
            <person name="Nguyen M.H."/>
            <person name="Kaul D."/>
            <person name="Muto C."/>
            <person name="Cheng S.J."/>
            <person name="Richter R.A."/>
            <person name="Bruno V.M."/>
            <person name="Liu G."/>
            <person name="Beyhan S."/>
            <person name="Sundermann A.J."/>
            <person name="Mounaud S."/>
            <person name="Pasculle A.W."/>
            <person name="Nierman W.C."/>
            <person name="Driscoll E."/>
            <person name="Cumbie R."/>
            <person name="Clancy C.J."/>
            <person name="Dupont C.L."/>
        </authorList>
    </citation>
    <scope>NUCLEOTIDE SEQUENCE</scope>
    <source>
        <strain evidence="3">GL11</strain>
    </source>
</reference>
<evidence type="ECO:0000313" key="4">
    <source>
        <dbReference type="Proteomes" id="UP000716291"/>
    </source>
</evidence>
<accession>A0A9P6X8J4</accession>
<gene>
    <name evidence="3" type="ORF">G6F64_006517</name>
</gene>